<reference evidence="1" key="1">
    <citation type="submission" date="2020-04" db="EMBL/GenBank/DDBJ databases">
        <title>A chromosome-scale assembly and high-density genetic map of the yellow drum (Nibea albiflora) genome.</title>
        <authorList>
            <person name="Xu D."/>
            <person name="Zhang W."/>
            <person name="Chen R."/>
            <person name="Tan P."/>
            <person name="Wang L."/>
            <person name="Song H."/>
            <person name="Tian L."/>
            <person name="Zhu Q."/>
            <person name="Wang B."/>
        </authorList>
    </citation>
    <scope>NUCLEOTIDE SEQUENCE</scope>
    <source>
        <strain evidence="1">ZJHYS-2018</strain>
    </source>
</reference>
<accession>A0ACB7EM42</accession>
<sequence>MAAARCTLGFITVISQNNKDSSPKACCVLCHISATEDALKERPNLIKQADAGLSASSVSVLFTLVSSVIMSIEAAEPGYIAQLLFWHNTGPVNLPLVPSGPKCLW</sequence>
<keyword evidence="2" id="KW-1185">Reference proteome</keyword>
<dbReference type="Proteomes" id="UP000805704">
    <property type="component" value="Chromosome 5"/>
</dbReference>
<organism evidence="1 2">
    <name type="scientific">Nibea albiflora</name>
    <name type="common">Yellow drum</name>
    <name type="synonym">Corvina albiflora</name>
    <dbReference type="NCBI Taxonomy" id="240163"/>
    <lineage>
        <taxon>Eukaryota</taxon>
        <taxon>Metazoa</taxon>
        <taxon>Chordata</taxon>
        <taxon>Craniata</taxon>
        <taxon>Vertebrata</taxon>
        <taxon>Euteleostomi</taxon>
        <taxon>Actinopterygii</taxon>
        <taxon>Neopterygii</taxon>
        <taxon>Teleostei</taxon>
        <taxon>Neoteleostei</taxon>
        <taxon>Acanthomorphata</taxon>
        <taxon>Eupercaria</taxon>
        <taxon>Sciaenidae</taxon>
        <taxon>Nibea</taxon>
    </lineage>
</organism>
<gene>
    <name evidence="1" type="ORF">GBF38_015628</name>
</gene>
<proteinExistence type="predicted"/>
<comment type="caution">
    <text evidence="1">The sequence shown here is derived from an EMBL/GenBank/DDBJ whole genome shotgun (WGS) entry which is preliminary data.</text>
</comment>
<evidence type="ECO:0000313" key="2">
    <source>
        <dbReference type="Proteomes" id="UP000805704"/>
    </source>
</evidence>
<protein>
    <submittedName>
        <fullName evidence="1">Uncharacterized protein</fullName>
    </submittedName>
</protein>
<name>A0ACB7EM42_NIBAL</name>
<evidence type="ECO:0000313" key="1">
    <source>
        <dbReference type="EMBL" id="KAG8002989.1"/>
    </source>
</evidence>
<dbReference type="EMBL" id="CM024793">
    <property type="protein sequence ID" value="KAG8002989.1"/>
    <property type="molecule type" value="Genomic_DNA"/>
</dbReference>